<dbReference type="Pfam" id="PF20148">
    <property type="entry name" value="DUF6531"/>
    <property type="match status" value="1"/>
</dbReference>
<keyword evidence="1" id="KW-0732">Signal</keyword>
<dbReference type="Pfam" id="PF05593">
    <property type="entry name" value="RHS_repeat"/>
    <property type="match status" value="3"/>
</dbReference>
<dbReference type="PANTHER" id="PTHR32305">
    <property type="match status" value="1"/>
</dbReference>
<feature type="chain" id="PRO_5020827626" evidence="1">
    <location>
        <begin position="26"/>
        <end position="683"/>
    </location>
</feature>
<evidence type="ECO:0000313" key="3">
    <source>
        <dbReference type="EMBL" id="TKR31100.1"/>
    </source>
</evidence>
<dbReference type="Proteomes" id="UP000308707">
    <property type="component" value="Unassembled WGS sequence"/>
</dbReference>
<organism evidence="3 4">
    <name type="scientific">Luteimonas gilva</name>
    <dbReference type="NCBI Taxonomy" id="2572684"/>
    <lineage>
        <taxon>Bacteria</taxon>
        <taxon>Pseudomonadati</taxon>
        <taxon>Pseudomonadota</taxon>
        <taxon>Gammaproteobacteria</taxon>
        <taxon>Lysobacterales</taxon>
        <taxon>Lysobacteraceae</taxon>
        <taxon>Luteimonas</taxon>
    </lineage>
</organism>
<dbReference type="PANTHER" id="PTHR32305:SF15">
    <property type="entry name" value="PROTEIN RHSA-RELATED"/>
    <property type="match status" value="1"/>
</dbReference>
<feature type="non-terminal residue" evidence="3">
    <location>
        <position position="683"/>
    </location>
</feature>
<reference evidence="3 4" key="1">
    <citation type="submission" date="2019-04" db="EMBL/GenBank/DDBJ databases">
        <title>Reference strain of H23.</title>
        <authorList>
            <person name="Luo X."/>
        </authorList>
    </citation>
    <scope>NUCLEOTIDE SEQUENCE [LARGE SCALE GENOMIC DNA]</scope>
    <source>
        <strain evidence="3 4">H23</strain>
    </source>
</reference>
<dbReference type="InterPro" id="IPR045351">
    <property type="entry name" value="DUF6531"/>
</dbReference>
<keyword evidence="4" id="KW-1185">Reference proteome</keyword>
<comment type="caution">
    <text evidence="3">The sequence shown here is derived from an EMBL/GenBank/DDBJ whole genome shotgun (WGS) entry which is preliminary data.</text>
</comment>
<dbReference type="InterPro" id="IPR050708">
    <property type="entry name" value="T6SS_VgrG/RHS"/>
</dbReference>
<dbReference type="AlphaFoldDB" id="A0A4U5JN23"/>
<protein>
    <submittedName>
        <fullName evidence="3">RHS repeat protein</fullName>
    </submittedName>
</protein>
<name>A0A4U5JN23_9GAMM</name>
<evidence type="ECO:0000313" key="4">
    <source>
        <dbReference type="Proteomes" id="UP000308707"/>
    </source>
</evidence>
<dbReference type="EMBL" id="SZUA01000002">
    <property type="protein sequence ID" value="TKR31100.1"/>
    <property type="molecule type" value="Genomic_DNA"/>
</dbReference>
<feature type="domain" description="DUF6531" evidence="2">
    <location>
        <begin position="116"/>
        <end position="192"/>
    </location>
</feature>
<evidence type="ECO:0000256" key="1">
    <source>
        <dbReference type="SAM" id="SignalP"/>
    </source>
</evidence>
<sequence>MKSIVHMACAAMLAMLLLWSPRAEAQMYSTEGAAYAACMDAARINYESRLGHPWYSTEYRCVRQGANAFVGEIWLRSCVDCAYFWSHGYGLTEWPIVSFAPAKNRGCPSSSCSLVGNPINMATGNKYQREADFSVSALLSFERYYNSQGAFQSYGLGDGWTHSYSKRVEYSSSTDGGLVAKVHRPSGGYTTFFKQQTGGWVSDPDATDTLSAVVDGSVQIGWKFTEGSSQNVETYDLLGRMVSLVTQSGEQINLEYNGGDIDGNARDLLLTKITDRAGRLLRLHYDSASRLDQMTDPAGRTYNYAYDAADRLSSVSYPGSSIRTYSYNESAHTSGADLPLALTGIVDESSQRYATFRYDVTDRAISTEHAGGVDKFQVAYSGNTYATVTDPLGNPQYRNFDTYSGVKRLTYQLNQCSTCPTSATTFSYDAAGRLNTVTDFLGNIADHDRGATDDLETQLIEAKTTTRERKTQTDWNTSLRKPVERRIYDAFSVLIAKSTWTYNARGQALTVSQIDPATATTRTTTTTYCEAADITSGTCPLLGLATSVDGPRTDVSDTTTYTYYASDDASCASAPTTCPHRKGDLWKVTDALGRVTETLAYDGAGRVLSVKDANNVVTDFTYHPRGWLTARKVRGTNNASEADDQITAIEYWPTGLVKKVTQPDGAFTAYTYDAAHRLTDIAD</sequence>
<dbReference type="InterPro" id="IPR006530">
    <property type="entry name" value="YD"/>
</dbReference>
<dbReference type="InterPro" id="IPR031325">
    <property type="entry name" value="RHS_repeat"/>
</dbReference>
<proteinExistence type="predicted"/>
<accession>A0A4U5JN23</accession>
<dbReference type="NCBIfam" id="TIGR01643">
    <property type="entry name" value="YD_repeat_2x"/>
    <property type="match status" value="4"/>
</dbReference>
<gene>
    <name evidence="3" type="ORF">FCE95_13635</name>
</gene>
<feature type="signal peptide" evidence="1">
    <location>
        <begin position="1"/>
        <end position="25"/>
    </location>
</feature>
<dbReference type="OrthoDB" id="9816400at2"/>
<evidence type="ECO:0000259" key="2">
    <source>
        <dbReference type="Pfam" id="PF20148"/>
    </source>
</evidence>
<dbReference type="Gene3D" id="2.180.10.10">
    <property type="entry name" value="RHS repeat-associated core"/>
    <property type="match status" value="1"/>
</dbReference>